<feature type="compositionally biased region" description="Acidic residues" evidence="1">
    <location>
        <begin position="60"/>
        <end position="83"/>
    </location>
</feature>
<comment type="caution">
    <text evidence="2">The sequence shown here is derived from an EMBL/GenBank/DDBJ whole genome shotgun (WGS) entry which is preliminary data.</text>
</comment>
<accession>A0AAP0LRQ1</accession>
<dbReference type="AlphaFoldDB" id="A0AAP0LRQ1"/>
<feature type="region of interest" description="Disordered" evidence="1">
    <location>
        <begin position="181"/>
        <end position="221"/>
    </location>
</feature>
<evidence type="ECO:0000313" key="3">
    <source>
        <dbReference type="Proteomes" id="UP001428341"/>
    </source>
</evidence>
<dbReference type="EMBL" id="JBCGBO010000024">
    <property type="protein sequence ID" value="KAK9181496.1"/>
    <property type="molecule type" value="Genomic_DNA"/>
</dbReference>
<organism evidence="2 3">
    <name type="scientific">Citrus x changshan-huyou</name>
    <dbReference type="NCBI Taxonomy" id="2935761"/>
    <lineage>
        <taxon>Eukaryota</taxon>
        <taxon>Viridiplantae</taxon>
        <taxon>Streptophyta</taxon>
        <taxon>Embryophyta</taxon>
        <taxon>Tracheophyta</taxon>
        <taxon>Spermatophyta</taxon>
        <taxon>Magnoliopsida</taxon>
        <taxon>eudicotyledons</taxon>
        <taxon>Gunneridae</taxon>
        <taxon>Pentapetalae</taxon>
        <taxon>rosids</taxon>
        <taxon>malvids</taxon>
        <taxon>Sapindales</taxon>
        <taxon>Rutaceae</taxon>
        <taxon>Aurantioideae</taxon>
        <taxon>Citrus</taxon>
    </lineage>
</organism>
<keyword evidence="3" id="KW-1185">Reference proteome</keyword>
<proteinExistence type="predicted"/>
<feature type="compositionally biased region" description="Acidic residues" evidence="1">
    <location>
        <begin position="124"/>
        <end position="134"/>
    </location>
</feature>
<name>A0AAP0LRQ1_9ROSI</name>
<dbReference type="Proteomes" id="UP001428341">
    <property type="component" value="Unassembled WGS sequence"/>
</dbReference>
<feature type="region of interest" description="Disordered" evidence="1">
    <location>
        <begin position="49"/>
        <end position="134"/>
    </location>
</feature>
<evidence type="ECO:0000313" key="2">
    <source>
        <dbReference type="EMBL" id="KAK9181496.1"/>
    </source>
</evidence>
<gene>
    <name evidence="2" type="ORF">WN944_024633</name>
</gene>
<evidence type="ECO:0000256" key="1">
    <source>
        <dbReference type="SAM" id="MobiDB-lite"/>
    </source>
</evidence>
<protein>
    <submittedName>
        <fullName evidence="2">Uncharacterized protein</fullName>
    </submittedName>
</protein>
<sequence length="221" mass="25166">MEKEQSTKLGLMIEKLKDKVVLSESTSSHLECELSVVRSELINYKKDLDTQRPSLYLKEEELEEKEEEHSIEEESAEEQDEEPQVAPPKRERKHIIKVDEEDDQDNEPSVSVFPSKDKEKFMIDEDSEEDQDDIDAEIKAVATRATKTTEAKKSLLYIIAEIIYEETATTTLPATIVQDFPIKSPSRTPWPSSKRKGAQPSRDAVVVQASEESEPKKAKSD</sequence>
<reference evidence="2 3" key="1">
    <citation type="submission" date="2024-05" db="EMBL/GenBank/DDBJ databases">
        <title>Haplotype-resolved chromosome-level genome assembly of Huyou (Citrus changshanensis).</title>
        <authorList>
            <person name="Miao C."/>
            <person name="Chen W."/>
            <person name="Wu Y."/>
            <person name="Wang L."/>
            <person name="Zhao S."/>
            <person name="Grierson D."/>
            <person name="Xu C."/>
            <person name="Chen K."/>
        </authorList>
    </citation>
    <scope>NUCLEOTIDE SEQUENCE [LARGE SCALE GENOMIC DNA]</scope>
    <source>
        <strain evidence="2">01-14</strain>
        <tissue evidence="2">Leaf</tissue>
    </source>
</reference>